<keyword evidence="2" id="KW-0862">Zinc</keyword>
<evidence type="ECO:0000256" key="1">
    <source>
        <dbReference type="ARBA" id="ARBA00022771"/>
    </source>
</evidence>
<accession>A0A6J8C8G5</accession>
<evidence type="ECO:0000259" key="5">
    <source>
        <dbReference type="PROSITE" id="PS50089"/>
    </source>
</evidence>
<keyword evidence="7" id="KW-1185">Reference proteome</keyword>
<evidence type="ECO:0000256" key="2">
    <source>
        <dbReference type="ARBA" id="ARBA00022833"/>
    </source>
</evidence>
<feature type="domain" description="RING-type" evidence="5">
    <location>
        <begin position="92"/>
        <end position="138"/>
    </location>
</feature>
<evidence type="ECO:0000256" key="3">
    <source>
        <dbReference type="PROSITE-ProRule" id="PRU00175"/>
    </source>
</evidence>
<dbReference type="InterPro" id="IPR001841">
    <property type="entry name" value="Znf_RING"/>
</dbReference>
<dbReference type="AlphaFoldDB" id="A0A6J8C8G5"/>
<dbReference type="InterPro" id="IPR013083">
    <property type="entry name" value="Znf_RING/FYVE/PHD"/>
</dbReference>
<protein>
    <recommendedName>
        <fullName evidence="5">RING-type domain-containing protein</fullName>
    </recommendedName>
</protein>
<gene>
    <name evidence="6" type="ORF">MCOR_26730</name>
</gene>
<sequence>MPTILRRRERDKMSEDVVPSSVMKHLSAIAVPGMYLYYKYNEFKRQRIEDMKRKVTERELDHLNQKIGRLLAKIDESDTEFDYLQDTPDDECVICLSAKATMRTFPCGHKVVCRMCFIKTIQSAVSQRCLPLRCVVCRERILKLRQSSKVQSSSQKTGCKSIRQKLFPRAIKSTRNQHKCRK</sequence>
<keyword evidence="4" id="KW-0175">Coiled coil</keyword>
<dbReference type="GO" id="GO:0008270">
    <property type="term" value="F:zinc ion binding"/>
    <property type="evidence" value="ECO:0007669"/>
    <property type="project" value="UniProtKB-KW"/>
</dbReference>
<dbReference type="Gene3D" id="3.30.40.10">
    <property type="entry name" value="Zinc/RING finger domain, C3HC4 (zinc finger)"/>
    <property type="match status" value="1"/>
</dbReference>
<proteinExistence type="predicted"/>
<evidence type="ECO:0000313" key="6">
    <source>
        <dbReference type="EMBL" id="CAC5391736.1"/>
    </source>
</evidence>
<keyword evidence="1 3" id="KW-0479">Metal-binding</keyword>
<organism evidence="6 7">
    <name type="scientific">Mytilus coruscus</name>
    <name type="common">Sea mussel</name>
    <dbReference type="NCBI Taxonomy" id="42192"/>
    <lineage>
        <taxon>Eukaryota</taxon>
        <taxon>Metazoa</taxon>
        <taxon>Spiralia</taxon>
        <taxon>Lophotrochozoa</taxon>
        <taxon>Mollusca</taxon>
        <taxon>Bivalvia</taxon>
        <taxon>Autobranchia</taxon>
        <taxon>Pteriomorphia</taxon>
        <taxon>Mytilida</taxon>
        <taxon>Mytiloidea</taxon>
        <taxon>Mytilidae</taxon>
        <taxon>Mytilinae</taxon>
        <taxon>Mytilus</taxon>
    </lineage>
</organism>
<dbReference type="SUPFAM" id="SSF57850">
    <property type="entry name" value="RING/U-box"/>
    <property type="match status" value="1"/>
</dbReference>
<evidence type="ECO:0000313" key="7">
    <source>
        <dbReference type="Proteomes" id="UP000507470"/>
    </source>
</evidence>
<name>A0A6J8C8G5_MYTCO</name>
<dbReference type="Pfam" id="PF13920">
    <property type="entry name" value="zf-C3HC4_3"/>
    <property type="match status" value="1"/>
</dbReference>
<keyword evidence="1 3" id="KW-0863">Zinc-finger</keyword>
<feature type="coiled-coil region" evidence="4">
    <location>
        <begin position="53"/>
        <end position="80"/>
    </location>
</feature>
<evidence type="ECO:0000256" key="4">
    <source>
        <dbReference type="SAM" id="Coils"/>
    </source>
</evidence>
<dbReference type="Proteomes" id="UP000507470">
    <property type="component" value="Unassembled WGS sequence"/>
</dbReference>
<dbReference type="EMBL" id="CACVKT020004826">
    <property type="protein sequence ID" value="CAC5391736.1"/>
    <property type="molecule type" value="Genomic_DNA"/>
</dbReference>
<dbReference type="OrthoDB" id="6381204at2759"/>
<reference evidence="6 7" key="1">
    <citation type="submission" date="2020-06" db="EMBL/GenBank/DDBJ databases">
        <authorList>
            <person name="Li R."/>
            <person name="Bekaert M."/>
        </authorList>
    </citation>
    <scope>NUCLEOTIDE SEQUENCE [LARGE SCALE GENOMIC DNA]</scope>
    <source>
        <strain evidence="7">wild</strain>
    </source>
</reference>
<dbReference type="PROSITE" id="PS50089">
    <property type="entry name" value="ZF_RING_2"/>
    <property type="match status" value="1"/>
</dbReference>